<dbReference type="PANTHER" id="PTHR43757:SF2">
    <property type="entry name" value="AMINOMETHYLTRANSFERASE, MITOCHONDRIAL"/>
    <property type="match status" value="1"/>
</dbReference>
<dbReference type="NCBIfam" id="NF001567">
    <property type="entry name" value="PRK00389.1"/>
    <property type="match status" value="1"/>
</dbReference>
<accession>A0A1G6GPL5</accession>
<dbReference type="EMBL" id="FMYM01000001">
    <property type="protein sequence ID" value="SDB83136.1"/>
    <property type="molecule type" value="Genomic_DNA"/>
</dbReference>
<dbReference type="HAMAP" id="MF_00259">
    <property type="entry name" value="GcvT"/>
    <property type="match status" value="1"/>
</dbReference>
<evidence type="ECO:0000313" key="12">
    <source>
        <dbReference type="Proteomes" id="UP000242662"/>
    </source>
</evidence>
<comment type="function">
    <text evidence="7">The glycine cleavage system catalyzes the degradation of glycine.</text>
</comment>
<dbReference type="InterPro" id="IPR006223">
    <property type="entry name" value="GcvT"/>
</dbReference>
<dbReference type="Gene3D" id="3.30.70.1400">
    <property type="entry name" value="Aminomethyltransferase beta-barrel domains"/>
    <property type="match status" value="1"/>
</dbReference>
<comment type="subunit">
    <text evidence="7">The glycine cleavage system is composed of four proteins: P, T, L and H.</text>
</comment>
<evidence type="ECO:0000256" key="5">
    <source>
        <dbReference type="ARBA" id="ARBA00031395"/>
    </source>
</evidence>
<protein>
    <recommendedName>
        <fullName evidence="2 7">Aminomethyltransferase</fullName>
        <ecNumber evidence="2 7">2.1.2.10</ecNumber>
    </recommendedName>
    <alternativeName>
        <fullName evidence="5 7">Glycine cleavage system T protein</fullName>
    </alternativeName>
</protein>
<evidence type="ECO:0000259" key="10">
    <source>
        <dbReference type="Pfam" id="PF08669"/>
    </source>
</evidence>
<gene>
    <name evidence="7" type="primary">gcvT</name>
    <name evidence="11" type="ORF">SAMN05421737_101255</name>
</gene>
<comment type="similarity">
    <text evidence="1 7">Belongs to the GcvT family.</text>
</comment>
<dbReference type="Gene3D" id="2.40.30.110">
    <property type="entry name" value="Aminomethyltransferase beta-barrel domains"/>
    <property type="match status" value="1"/>
</dbReference>
<keyword evidence="12" id="KW-1185">Reference proteome</keyword>
<dbReference type="SUPFAM" id="SSF101790">
    <property type="entry name" value="Aminomethyltransferase beta-barrel domain"/>
    <property type="match status" value="1"/>
</dbReference>
<dbReference type="InterPro" id="IPR022903">
    <property type="entry name" value="GcvT_bac"/>
</dbReference>
<dbReference type="Gene3D" id="3.30.1360.120">
    <property type="entry name" value="Probable tRNA modification gtpase trme, domain 1"/>
    <property type="match status" value="1"/>
</dbReference>
<feature type="domain" description="GCVT N-terminal" evidence="9">
    <location>
        <begin position="10"/>
        <end position="266"/>
    </location>
</feature>
<evidence type="ECO:0000256" key="6">
    <source>
        <dbReference type="ARBA" id="ARBA00047665"/>
    </source>
</evidence>
<dbReference type="Pfam" id="PF01571">
    <property type="entry name" value="GCV_T"/>
    <property type="match status" value="1"/>
</dbReference>
<evidence type="ECO:0000256" key="2">
    <source>
        <dbReference type="ARBA" id="ARBA00012616"/>
    </source>
</evidence>
<dbReference type="GO" id="GO:0032259">
    <property type="term" value="P:methylation"/>
    <property type="evidence" value="ECO:0007669"/>
    <property type="project" value="UniProtKB-KW"/>
</dbReference>
<keyword evidence="3 7" id="KW-0032">Aminotransferase</keyword>
<dbReference type="InterPro" id="IPR006222">
    <property type="entry name" value="GCVT_N"/>
</dbReference>
<dbReference type="GO" id="GO:0008168">
    <property type="term" value="F:methyltransferase activity"/>
    <property type="evidence" value="ECO:0007669"/>
    <property type="project" value="UniProtKB-KW"/>
</dbReference>
<reference evidence="12" key="1">
    <citation type="submission" date="2016-09" db="EMBL/GenBank/DDBJ databases">
        <authorList>
            <person name="Varghese N."/>
            <person name="Submissions S."/>
        </authorList>
    </citation>
    <scope>NUCLEOTIDE SEQUENCE [LARGE SCALE GENOMIC DNA]</scope>
    <source>
        <strain evidence="12">25nlg</strain>
    </source>
</reference>
<dbReference type="InterPro" id="IPR029043">
    <property type="entry name" value="GcvT/YgfZ_C"/>
</dbReference>
<dbReference type="GO" id="GO:0005829">
    <property type="term" value="C:cytosol"/>
    <property type="evidence" value="ECO:0007669"/>
    <property type="project" value="TreeGrafter"/>
</dbReference>
<dbReference type="PANTHER" id="PTHR43757">
    <property type="entry name" value="AMINOMETHYLTRANSFERASE"/>
    <property type="match status" value="1"/>
</dbReference>
<dbReference type="FunFam" id="2.40.30.110:FF:000003">
    <property type="entry name" value="Aminomethyltransferase"/>
    <property type="match status" value="1"/>
</dbReference>
<evidence type="ECO:0000256" key="1">
    <source>
        <dbReference type="ARBA" id="ARBA00008609"/>
    </source>
</evidence>
<evidence type="ECO:0000256" key="3">
    <source>
        <dbReference type="ARBA" id="ARBA00022576"/>
    </source>
</evidence>
<dbReference type="GO" id="GO:0008483">
    <property type="term" value="F:transaminase activity"/>
    <property type="evidence" value="ECO:0007669"/>
    <property type="project" value="UniProtKB-KW"/>
</dbReference>
<dbReference type="OrthoDB" id="9774591at2"/>
<comment type="catalytic activity">
    <reaction evidence="6 7">
        <text>N(6)-[(R)-S(8)-aminomethyldihydrolipoyl]-L-lysyl-[protein] + (6S)-5,6,7,8-tetrahydrofolate = N(6)-[(R)-dihydrolipoyl]-L-lysyl-[protein] + (6R)-5,10-methylene-5,6,7,8-tetrahydrofolate + NH4(+)</text>
        <dbReference type="Rhea" id="RHEA:16945"/>
        <dbReference type="Rhea" id="RHEA-COMP:10475"/>
        <dbReference type="Rhea" id="RHEA-COMP:10492"/>
        <dbReference type="ChEBI" id="CHEBI:15636"/>
        <dbReference type="ChEBI" id="CHEBI:28938"/>
        <dbReference type="ChEBI" id="CHEBI:57453"/>
        <dbReference type="ChEBI" id="CHEBI:83100"/>
        <dbReference type="ChEBI" id="CHEBI:83143"/>
        <dbReference type="EC" id="2.1.2.10"/>
    </reaction>
</comment>
<dbReference type="RefSeq" id="WP_090774473.1">
    <property type="nucleotide sequence ID" value="NZ_FMYM01000001.1"/>
</dbReference>
<name>A0A1G6GPL5_9BACI</name>
<dbReference type="FunFam" id="4.10.1250.10:FF:000001">
    <property type="entry name" value="Aminomethyltransferase"/>
    <property type="match status" value="1"/>
</dbReference>
<dbReference type="SUPFAM" id="SSF103025">
    <property type="entry name" value="Folate-binding domain"/>
    <property type="match status" value="1"/>
</dbReference>
<dbReference type="STRING" id="1464122.SAMN05421737_101255"/>
<evidence type="ECO:0000313" key="11">
    <source>
        <dbReference type="EMBL" id="SDB83136.1"/>
    </source>
</evidence>
<dbReference type="AlphaFoldDB" id="A0A1G6GPL5"/>
<evidence type="ECO:0000256" key="8">
    <source>
        <dbReference type="PIRSR" id="PIRSR006487-1"/>
    </source>
</evidence>
<dbReference type="Gene3D" id="4.10.1250.10">
    <property type="entry name" value="Aminomethyltransferase fragment"/>
    <property type="match status" value="1"/>
</dbReference>
<dbReference type="GO" id="GO:0005960">
    <property type="term" value="C:glycine cleavage complex"/>
    <property type="evidence" value="ECO:0007669"/>
    <property type="project" value="InterPro"/>
</dbReference>
<dbReference type="NCBIfam" id="TIGR00528">
    <property type="entry name" value="gcvT"/>
    <property type="match status" value="1"/>
</dbReference>
<dbReference type="InterPro" id="IPR027266">
    <property type="entry name" value="TrmE/GcvT-like"/>
</dbReference>
<keyword evidence="4 7" id="KW-0808">Transferase</keyword>
<evidence type="ECO:0000259" key="9">
    <source>
        <dbReference type="Pfam" id="PF01571"/>
    </source>
</evidence>
<proteinExistence type="inferred from homology"/>
<feature type="binding site" evidence="8">
    <location>
        <position position="199"/>
    </location>
    <ligand>
        <name>substrate</name>
    </ligand>
</feature>
<evidence type="ECO:0000256" key="7">
    <source>
        <dbReference type="HAMAP-Rule" id="MF_00259"/>
    </source>
</evidence>
<dbReference type="FunFam" id="3.30.70.1400:FF:000001">
    <property type="entry name" value="Aminomethyltransferase"/>
    <property type="match status" value="1"/>
</dbReference>
<evidence type="ECO:0000256" key="4">
    <source>
        <dbReference type="ARBA" id="ARBA00022679"/>
    </source>
</evidence>
<dbReference type="Pfam" id="PF08669">
    <property type="entry name" value="GCV_T_C"/>
    <property type="match status" value="1"/>
</dbReference>
<dbReference type="Proteomes" id="UP000242662">
    <property type="component" value="Unassembled WGS sequence"/>
</dbReference>
<sequence length="367" mass="40151">MTATLKQTPLYEESLKAGAKMIDFGGWALPVSYSSITAEHEAVRNDVGLFDVSHMGEVRVEGKDATNYLQKLLTNDVTKLTDGRAQYHAMCTETGGTVDDLIVYRRAEGRYLLVLNAANIDSDLEWMTRHLEGDVCLTNVSAETALLAVQGPQAEALLQTLTSTDLTTIRPFRFQEDVNIGGVSVLAARTGYTGEDGFELYVSATDASRLWTVIMEAGAPFKLLPCGLGARDTLRFEAALPLYGQELTTEISPIEAGIGFAVKTDKDTPFMGQEVLRRQKDGALTRQLVGIEMIERGIPRTGYAVFAGEEEIGFVTTGTRSPTLGKNIGLALLDIRFTTVDTEVMVAVRNKHVKARVVATPFYKRKK</sequence>
<keyword evidence="11" id="KW-0489">Methyltransferase</keyword>
<feature type="domain" description="Aminomethyltransferase C-terminal" evidence="10">
    <location>
        <begin position="286"/>
        <end position="364"/>
    </location>
</feature>
<dbReference type="PIRSF" id="PIRSF006487">
    <property type="entry name" value="GcvT"/>
    <property type="match status" value="1"/>
</dbReference>
<dbReference type="InterPro" id="IPR013977">
    <property type="entry name" value="GcvT_C"/>
</dbReference>
<dbReference type="InterPro" id="IPR028896">
    <property type="entry name" value="GcvT/YgfZ/DmdA"/>
</dbReference>
<organism evidence="11 12">
    <name type="scientific">Shouchella lonarensis</name>
    <dbReference type="NCBI Taxonomy" id="1464122"/>
    <lineage>
        <taxon>Bacteria</taxon>
        <taxon>Bacillati</taxon>
        <taxon>Bacillota</taxon>
        <taxon>Bacilli</taxon>
        <taxon>Bacillales</taxon>
        <taxon>Bacillaceae</taxon>
        <taxon>Shouchella</taxon>
    </lineage>
</organism>
<dbReference type="EC" id="2.1.2.10" evidence="2 7"/>
<dbReference type="GO" id="GO:0019464">
    <property type="term" value="P:glycine decarboxylation via glycine cleavage system"/>
    <property type="evidence" value="ECO:0007669"/>
    <property type="project" value="UniProtKB-UniRule"/>
</dbReference>
<dbReference type="GO" id="GO:0004047">
    <property type="term" value="F:aminomethyltransferase activity"/>
    <property type="evidence" value="ECO:0007669"/>
    <property type="project" value="UniProtKB-UniRule"/>
</dbReference>